<feature type="transmembrane region" description="Helical" evidence="15">
    <location>
        <begin position="211"/>
        <end position="233"/>
    </location>
</feature>
<feature type="transmembrane region" description="Helical" evidence="15">
    <location>
        <begin position="239"/>
        <end position="263"/>
    </location>
</feature>
<keyword evidence="12 15" id="KW-1133">Transmembrane helix</keyword>
<evidence type="ECO:0000256" key="10">
    <source>
        <dbReference type="ARBA" id="ARBA00022786"/>
    </source>
</evidence>
<gene>
    <name evidence="18" type="ORF">SteCoe_8547</name>
</gene>
<feature type="transmembrane region" description="Helical" evidence="15">
    <location>
        <begin position="365"/>
        <end position="385"/>
    </location>
</feature>
<sequence length="479" mass="55366">MIKWIYAVLLIAICICVFTNTAAELNPRRLDEQSPTNNYIYKASGYIGNWKQQNHIQNMLFTLNSGQAQIRFLNHNNDFITVCLLLCNGDILDSNTRIFHIPLYHNSTWNQNIKTEFTIFSNELSQQSYKGNFLLNNSDMSALTLHLADDNLKFNITITAKVQKEEDLQEPIVSYSFVITCIGVALIFSFSKHSQDCINSENFARKTSIEFLMLQSAVDLCLSIWHLYLSTIYYKAFDYLMLAAFMNFAVYLIINGKLIMSVYRAHNPSSAQDGHEAFRRRLSIFESFQIILITSLIPIIILAGKYMIFIILAMHSYIPQIILSASKGYKFSIKPTVIIVITISRMILLLYIFGLSDNFTSIMPNYEFCVIIICLLVLQLVIVLLQNKHPRFFIPKICRPKVYSYFKDHNEEKLQDKTECIICMTELNLAGHDNNEVINFSRTMHTPCRHMFHEDCLSNWMSVKMECPTCRTPLPLIEE</sequence>
<evidence type="ECO:0000256" key="12">
    <source>
        <dbReference type="ARBA" id="ARBA00022989"/>
    </source>
</evidence>
<comment type="subcellular location">
    <subcellularLocation>
        <location evidence="2">Endomembrane system</location>
        <topology evidence="2">Multi-pass membrane protein</topology>
    </subcellularLocation>
</comment>
<dbReference type="EC" id="2.3.2.27" evidence="4"/>
<evidence type="ECO:0000256" key="6">
    <source>
        <dbReference type="ARBA" id="ARBA00022692"/>
    </source>
</evidence>
<dbReference type="GO" id="GO:0061630">
    <property type="term" value="F:ubiquitin protein ligase activity"/>
    <property type="evidence" value="ECO:0007669"/>
    <property type="project" value="UniProtKB-EC"/>
</dbReference>
<keyword evidence="8 16" id="KW-0732">Signal</keyword>
<evidence type="ECO:0000256" key="8">
    <source>
        <dbReference type="ARBA" id="ARBA00022729"/>
    </source>
</evidence>
<keyword evidence="10" id="KW-0833">Ubl conjugation pathway</keyword>
<organism evidence="18 19">
    <name type="scientific">Stentor coeruleus</name>
    <dbReference type="NCBI Taxonomy" id="5963"/>
    <lineage>
        <taxon>Eukaryota</taxon>
        <taxon>Sar</taxon>
        <taxon>Alveolata</taxon>
        <taxon>Ciliophora</taxon>
        <taxon>Postciliodesmatophora</taxon>
        <taxon>Heterotrichea</taxon>
        <taxon>Heterotrichida</taxon>
        <taxon>Stentoridae</taxon>
        <taxon>Stentor</taxon>
    </lineage>
</organism>
<feature type="signal peptide" evidence="16">
    <location>
        <begin position="1"/>
        <end position="23"/>
    </location>
</feature>
<feature type="transmembrane region" description="Helical" evidence="15">
    <location>
        <begin position="337"/>
        <end position="353"/>
    </location>
</feature>
<evidence type="ECO:0000259" key="17">
    <source>
        <dbReference type="PROSITE" id="PS50089"/>
    </source>
</evidence>
<evidence type="ECO:0000256" key="1">
    <source>
        <dbReference type="ARBA" id="ARBA00000900"/>
    </source>
</evidence>
<evidence type="ECO:0000256" key="5">
    <source>
        <dbReference type="ARBA" id="ARBA00022679"/>
    </source>
</evidence>
<evidence type="ECO:0000256" key="3">
    <source>
        <dbReference type="ARBA" id="ARBA00004906"/>
    </source>
</evidence>
<comment type="pathway">
    <text evidence="3">Protein modification; protein ubiquitination.</text>
</comment>
<dbReference type="PROSITE" id="PS50089">
    <property type="entry name" value="ZF_RING_2"/>
    <property type="match status" value="1"/>
</dbReference>
<keyword evidence="6 15" id="KW-0812">Transmembrane</keyword>
<evidence type="ECO:0000256" key="2">
    <source>
        <dbReference type="ARBA" id="ARBA00004127"/>
    </source>
</evidence>
<evidence type="ECO:0000256" key="15">
    <source>
        <dbReference type="SAM" id="Phobius"/>
    </source>
</evidence>
<keyword evidence="19" id="KW-1185">Reference proteome</keyword>
<dbReference type="InterPro" id="IPR001841">
    <property type="entry name" value="Znf_RING"/>
</dbReference>
<evidence type="ECO:0000313" key="18">
    <source>
        <dbReference type="EMBL" id="OMJ89343.1"/>
    </source>
</evidence>
<dbReference type="GO" id="GO:0008270">
    <property type="term" value="F:zinc ion binding"/>
    <property type="evidence" value="ECO:0007669"/>
    <property type="project" value="UniProtKB-KW"/>
</dbReference>
<dbReference type="SUPFAM" id="SSF57850">
    <property type="entry name" value="RING/U-box"/>
    <property type="match status" value="1"/>
</dbReference>
<keyword evidence="11" id="KW-0862">Zinc</keyword>
<feature type="transmembrane region" description="Helical" evidence="15">
    <location>
        <begin position="284"/>
        <end position="301"/>
    </location>
</feature>
<dbReference type="PANTHER" id="PTHR22763">
    <property type="entry name" value="RING ZINC FINGER PROTEIN"/>
    <property type="match status" value="1"/>
</dbReference>
<reference evidence="18 19" key="1">
    <citation type="submission" date="2016-11" db="EMBL/GenBank/DDBJ databases">
        <title>The macronuclear genome of Stentor coeruleus: a giant cell with tiny introns.</title>
        <authorList>
            <person name="Slabodnick M."/>
            <person name="Ruby J.G."/>
            <person name="Reiff S.B."/>
            <person name="Swart E.C."/>
            <person name="Gosai S."/>
            <person name="Prabakaran S."/>
            <person name="Witkowska E."/>
            <person name="Larue G.E."/>
            <person name="Fisher S."/>
            <person name="Freeman R.M."/>
            <person name="Gunawardena J."/>
            <person name="Chu W."/>
            <person name="Stover N.A."/>
            <person name="Gregory B.D."/>
            <person name="Nowacki M."/>
            <person name="Derisi J."/>
            <person name="Roy S.W."/>
            <person name="Marshall W.F."/>
            <person name="Sood P."/>
        </authorList>
    </citation>
    <scope>NUCLEOTIDE SEQUENCE [LARGE SCALE GENOMIC DNA]</scope>
    <source>
        <strain evidence="18">WM001</strain>
    </source>
</reference>
<evidence type="ECO:0000256" key="11">
    <source>
        <dbReference type="ARBA" id="ARBA00022833"/>
    </source>
</evidence>
<protein>
    <recommendedName>
        <fullName evidence="4">RING-type E3 ubiquitin transferase</fullName>
        <ecNumber evidence="4">2.3.2.27</ecNumber>
    </recommendedName>
</protein>
<evidence type="ECO:0000256" key="7">
    <source>
        <dbReference type="ARBA" id="ARBA00022723"/>
    </source>
</evidence>
<dbReference type="Gene3D" id="3.30.40.10">
    <property type="entry name" value="Zinc/RING finger domain, C3HC4 (zinc finger)"/>
    <property type="match status" value="1"/>
</dbReference>
<dbReference type="InterPro" id="IPR013083">
    <property type="entry name" value="Znf_RING/FYVE/PHD"/>
</dbReference>
<dbReference type="InterPro" id="IPR021319">
    <property type="entry name" value="DUF2921"/>
</dbReference>
<evidence type="ECO:0000256" key="16">
    <source>
        <dbReference type="SAM" id="SignalP"/>
    </source>
</evidence>
<dbReference type="Pfam" id="PF13639">
    <property type="entry name" value="zf-RING_2"/>
    <property type="match status" value="1"/>
</dbReference>
<dbReference type="Pfam" id="PF11145">
    <property type="entry name" value="DUF2921"/>
    <property type="match status" value="1"/>
</dbReference>
<dbReference type="GO" id="GO:0043161">
    <property type="term" value="P:proteasome-mediated ubiquitin-dependent protein catabolic process"/>
    <property type="evidence" value="ECO:0007669"/>
    <property type="project" value="TreeGrafter"/>
</dbReference>
<dbReference type="AlphaFoldDB" id="A0A1R2CK21"/>
<keyword evidence="5" id="KW-0808">Transferase</keyword>
<name>A0A1R2CK21_9CILI</name>
<dbReference type="InterPro" id="IPR050731">
    <property type="entry name" value="HRD1_E3_ubiq-ligases"/>
</dbReference>
<feature type="chain" id="PRO_5013068407" description="RING-type E3 ubiquitin transferase" evidence="16">
    <location>
        <begin position="24"/>
        <end position="479"/>
    </location>
</feature>
<dbReference type="OrthoDB" id="9984778at2759"/>
<dbReference type="GO" id="GO:0012505">
    <property type="term" value="C:endomembrane system"/>
    <property type="evidence" value="ECO:0007669"/>
    <property type="project" value="UniProtKB-SubCell"/>
</dbReference>
<evidence type="ECO:0000313" key="19">
    <source>
        <dbReference type="Proteomes" id="UP000187209"/>
    </source>
</evidence>
<keyword evidence="7" id="KW-0479">Metal-binding</keyword>
<evidence type="ECO:0000256" key="9">
    <source>
        <dbReference type="ARBA" id="ARBA00022771"/>
    </source>
</evidence>
<accession>A0A1R2CK21</accession>
<dbReference type="Proteomes" id="UP000187209">
    <property type="component" value="Unassembled WGS sequence"/>
</dbReference>
<evidence type="ECO:0000256" key="14">
    <source>
        <dbReference type="PROSITE-ProRule" id="PRU00175"/>
    </source>
</evidence>
<comment type="catalytic activity">
    <reaction evidence="1">
        <text>S-ubiquitinyl-[E2 ubiquitin-conjugating enzyme]-L-cysteine + [acceptor protein]-L-lysine = [E2 ubiquitin-conjugating enzyme]-L-cysteine + N(6)-ubiquitinyl-[acceptor protein]-L-lysine.</text>
        <dbReference type="EC" id="2.3.2.27"/>
    </reaction>
</comment>
<feature type="transmembrane region" description="Helical" evidence="15">
    <location>
        <begin position="172"/>
        <end position="190"/>
    </location>
</feature>
<feature type="domain" description="RING-type" evidence="17">
    <location>
        <begin position="420"/>
        <end position="471"/>
    </location>
</feature>
<proteinExistence type="predicted"/>
<dbReference type="SMART" id="SM00184">
    <property type="entry name" value="RING"/>
    <property type="match status" value="1"/>
</dbReference>
<evidence type="ECO:0000256" key="4">
    <source>
        <dbReference type="ARBA" id="ARBA00012483"/>
    </source>
</evidence>
<keyword evidence="13 15" id="KW-0472">Membrane</keyword>
<evidence type="ECO:0000256" key="13">
    <source>
        <dbReference type="ARBA" id="ARBA00023136"/>
    </source>
</evidence>
<dbReference type="PANTHER" id="PTHR22763:SF162">
    <property type="entry name" value="TRANSMEMBRANE E3 UBIQUITIN-PROTEIN LIGASE 1"/>
    <property type="match status" value="1"/>
</dbReference>
<dbReference type="EMBL" id="MPUH01000128">
    <property type="protein sequence ID" value="OMJ89343.1"/>
    <property type="molecule type" value="Genomic_DNA"/>
</dbReference>
<keyword evidence="9 14" id="KW-0863">Zinc-finger</keyword>
<comment type="caution">
    <text evidence="18">The sequence shown here is derived from an EMBL/GenBank/DDBJ whole genome shotgun (WGS) entry which is preliminary data.</text>
</comment>